<feature type="region of interest" description="Disordered" evidence="2">
    <location>
        <begin position="70"/>
        <end position="118"/>
    </location>
</feature>
<keyword evidence="5" id="KW-1185">Reference proteome</keyword>
<reference evidence="5" key="1">
    <citation type="submission" date="2017-09" db="EMBL/GenBank/DDBJ databases">
        <authorList>
            <person name="Varghese N."/>
            <person name="Submissions S."/>
        </authorList>
    </citation>
    <scope>NUCLEOTIDE SEQUENCE [LARGE SCALE GENOMIC DNA]</scope>
    <source>
        <strain evidence="5">JKS000234</strain>
    </source>
</reference>
<dbReference type="Proteomes" id="UP000219271">
    <property type="component" value="Unassembled WGS sequence"/>
</dbReference>
<keyword evidence="3" id="KW-1133">Transmembrane helix</keyword>
<sequence>MNEFDPQPAVSAPDNAPVPAPPVQKKESLLTRKLWLGQSLPWLAGGAIVLLAASWFLLVPSSSAPDAGQLAFGQDPGFGSVQPAPAPAASPVTPAPAPAPPQTGGLSVPAGALNDPAAGGSVPDDVVKLIHEGREFEAANREAITRLSDTVRAQSRALTTLQQRLEGVEKENARLGNLVTVLAVRPDAAPGHAAAGQKRTRSALSGMRLESLQNGMAWISWQGRTWAVQAGDSLGGVTVREVNTDDRSITTSAGVLR</sequence>
<protein>
    <submittedName>
        <fullName evidence="4">Intracellular multiplication protein IcmG</fullName>
    </submittedName>
</protein>
<feature type="transmembrane region" description="Helical" evidence="3">
    <location>
        <begin position="40"/>
        <end position="59"/>
    </location>
</feature>
<evidence type="ECO:0000256" key="3">
    <source>
        <dbReference type="SAM" id="Phobius"/>
    </source>
</evidence>
<feature type="compositionally biased region" description="Pro residues" evidence="2">
    <location>
        <begin position="84"/>
        <end position="101"/>
    </location>
</feature>
<keyword evidence="1" id="KW-0175">Coiled coil</keyword>
<dbReference type="OrthoDB" id="6507272at2"/>
<dbReference type="AlphaFoldDB" id="A0A286DSF2"/>
<feature type="region of interest" description="Disordered" evidence="2">
    <location>
        <begin position="1"/>
        <end position="24"/>
    </location>
</feature>
<gene>
    <name evidence="4" type="ORF">SAMN06273570_5208</name>
</gene>
<evidence type="ECO:0000256" key="2">
    <source>
        <dbReference type="SAM" id="MobiDB-lite"/>
    </source>
</evidence>
<dbReference type="NCBIfam" id="NF033885">
    <property type="entry name" value="conj_TraP_IncI1"/>
    <property type="match status" value="1"/>
</dbReference>
<name>A0A286DSF2_9GAMM</name>
<dbReference type="InterPro" id="IPR049608">
    <property type="entry name" value="TraP-like"/>
</dbReference>
<evidence type="ECO:0000313" key="5">
    <source>
        <dbReference type="Proteomes" id="UP000219271"/>
    </source>
</evidence>
<evidence type="ECO:0000256" key="1">
    <source>
        <dbReference type="SAM" id="Coils"/>
    </source>
</evidence>
<organism evidence="4 5">
    <name type="scientific">Candidatus Pantoea floridensis</name>
    <dbReference type="NCBI Taxonomy" id="1938870"/>
    <lineage>
        <taxon>Bacteria</taxon>
        <taxon>Pseudomonadati</taxon>
        <taxon>Pseudomonadota</taxon>
        <taxon>Gammaproteobacteria</taxon>
        <taxon>Enterobacterales</taxon>
        <taxon>Erwiniaceae</taxon>
        <taxon>Pantoea</taxon>
    </lineage>
</organism>
<proteinExistence type="predicted"/>
<dbReference type="EMBL" id="OCMY01000004">
    <property type="protein sequence ID" value="SOD61579.1"/>
    <property type="molecule type" value="Genomic_DNA"/>
</dbReference>
<keyword evidence="3" id="KW-0812">Transmembrane</keyword>
<feature type="coiled-coil region" evidence="1">
    <location>
        <begin position="151"/>
        <end position="178"/>
    </location>
</feature>
<accession>A0A286DSF2</accession>
<evidence type="ECO:0000313" key="4">
    <source>
        <dbReference type="EMBL" id="SOD61579.1"/>
    </source>
</evidence>
<dbReference type="RefSeq" id="WP_097098607.1">
    <property type="nucleotide sequence ID" value="NZ_OCMY01000004.1"/>
</dbReference>
<keyword evidence="3" id="KW-0472">Membrane</keyword>